<evidence type="ECO:0000313" key="4">
    <source>
        <dbReference type="Proteomes" id="UP000535511"/>
    </source>
</evidence>
<dbReference type="Pfam" id="PF00300">
    <property type="entry name" value="His_Phos_1"/>
    <property type="match status" value="1"/>
</dbReference>
<gene>
    <name evidence="3" type="ORF">BJZ21_001402</name>
</gene>
<proteinExistence type="predicted"/>
<dbReference type="InterPro" id="IPR050275">
    <property type="entry name" value="PGM_Phosphatase"/>
</dbReference>
<feature type="active site" description="Tele-phosphohistidine intermediate" evidence="1">
    <location>
        <position position="26"/>
    </location>
</feature>
<name>A0A7Y9JBL0_9ACTN</name>
<accession>A0A7Y9JBL0</accession>
<evidence type="ECO:0000256" key="2">
    <source>
        <dbReference type="PIRSR" id="PIRSR613078-2"/>
    </source>
</evidence>
<organism evidence="3 4">
    <name type="scientific">Nocardioides panaciterrulae</name>
    <dbReference type="NCBI Taxonomy" id="661492"/>
    <lineage>
        <taxon>Bacteria</taxon>
        <taxon>Bacillati</taxon>
        <taxon>Actinomycetota</taxon>
        <taxon>Actinomycetes</taxon>
        <taxon>Propionibacteriales</taxon>
        <taxon>Nocardioidaceae</taxon>
        <taxon>Nocardioides</taxon>
    </lineage>
</organism>
<sequence>MSSADQRSAVEIAETRGARRLVLLRHGRTAWNLEGRAQGHSDVPLDEAGHAQAAAAAPYVAALRPTAVWTSDLTRARQTASYVEAATGLVAATDPRLREYDVGLRAGLTMAEFAEKHPAEHDRWQAHLSWDVVPGAESDADVTARMVPALRECLAALGTGETGVVVAHGACLKVSLLALLGLPPEAEAALLHMDNCGWATLTEHRSGRVRLSSYNETAGGLPATP</sequence>
<dbReference type="GO" id="GO:0016791">
    <property type="term" value="F:phosphatase activity"/>
    <property type="evidence" value="ECO:0007669"/>
    <property type="project" value="TreeGrafter"/>
</dbReference>
<dbReference type="GO" id="GO:0004619">
    <property type="term" value="F:phosphoglycerate mutase activity"/>
    <property type="evidence" value="ECO:0007669"/>
    <property type="project" value="UniProtKB-EC"/>
</dbReference>
<dbReference type="SUPFAM" id="SSF53254">
    <property type="entry name" value="Phosphoglycerate mutase-like"/>
    <property type="match status" value="1"/>
</dbReference>
<dbReference type="GO" id="GO:0005737">
    <property type="term" value="C:cytoplasm"/>
    <property type="evidence" value="ECO:0007669"/>
    <property type="project" value="TreeGrafter"/>
</dbReference>
<dbReference type="Proteomes" id="UP000535511">
    <property type="component" value="Unassembled WGS sequence"/>
</dbReference>
<feature type="binding site" evidence="2">
    <location>
        <begin position="25"/>
        <end position="32"/>
    </location>
    <ligand>
        <name>substrate</name>
    </ligand>
</feature>
<dbReference type="PANTHER" id="PTHR48100">
    <property type="entry name" value="BROAD-SPECIFICITY PHOSPHATASE YOR283W-RELATED"/>
    <property type="match status" value="1"/>
</dbReference>
<dbReference type="InterPro" id="IPR013078">
    <property type="entry name" value="His_Pase_superF_clade-1"/>
</dbReference>
<protein>
    <submittedName>
        <fullName evidence="3">Putative phosphoglycerate mutase</fullName>
        <ecNumber evidence="3">5.4.2.12</ecNumber>
    </submittedName>
</protein>
<dbReference type="SMART" id="SM00855">
    <property type="entry name" value="PGAM"/>
    <property type="match status" value="1"/>
</dbReference>
<dbReference type="CDD" id="cd07067">
    <property type="entry name" value="HP_PGM_like"/>
    <property type="match status" value="1"/>
</dbReference>
<comment type="caution">
    <text evidence="3">The sequence shown here is derived from an EMBL/GenBank/DDBJ whole genome shotgun (WGS) entry which is preliminary data.</text>
</comment>
<keyword evidence="3" id="KW-0413">Isomerase</keyword>
<dbReference type="PANTHER" id="PTHR48100:SF62">
    <property type="entry name" value="GLUCOSYL-3-PHOSPHOGLYCERATE PHOSPHATASE"/>
    <property type="match status" value="1"/>
</dbReference>
<dbReference type="RefSeq" id="WP_179663082.1">
    <property type="nucleotide sequence ID" value="NZ_JACCBG010000001.1"/>
</dbReference>
<feature type="active site" description="Proton donor/acceptor" evidence="1">
    <location>
        <position position="99"/>
    </location>
</feature>
<feature type="binding site" evidence="2">
    <location>
        <position position="75"/>
    </location>
    <ligand>
        <name>substrate</name>
    </ligand>
</feature>
<dbReference type="EMBL" id="JACCBG010000001">
    <property type="protein sequence ID" value="NYD41319.1"/>
    <property type="molecule type" value="Genomic_DNA"/>
</dbReference>
<evidence type="ECO:0000313" key="3">
    <source>
        <dbReference type="EMBL" id="NYD41319.1"/>
    </source>
</evidence>
<dbReference type="AlphaFoldDB" id="A0A7Y9JBL0"/>
<dbReference type="InterPro" id="IPR029033">
    <property type="entry name" value="His_PPase_superfam"/>
</dbReference>
<keyword evidence="4" id="KW-1185">Reference proteome</keyword>
<reference evidence="3 4" key="1">
    <citation type="submission" date="2020-07" db="EMBL/GenBank/DDBJ databases">
        <title>Sequencing the genomes of 1000 actinobacteria strains.</title>
        <authorList>
            <person name="Klenk H.-P."/>
        </authorList>
    </citation>
    <scope>NUCLEOTIDE SEQUENCE [LARGE SCALE GENOMIC DNA]</scope>
    <source>
        <strain evidence="3 4">DSM 21350</strain>
    </source>
</reference>
<dbReference type="Gene3D" id="3.40.50.1240">
    <property type="entry name" value="Phosphoglycerate mutase-like"/>
    <property type="match status" value="1"/>
</dbReference>
<dbReference type="EC" id="5.4.2.12" evidence="3"/>
<evidence type="ECO:0000256" key="1">
    <source>
        <dbReference type="PIRSR" id="PIRSR613078-1"/>
    </source>
</evidence>